<protein>
    <submittedName>
        <fullName evidence="2">Uncharacterized protein</fullName>
    </submittedName>
</protein>
<gene>
    <name evidence="2" type="ORF">BHY08_10525</name>
</gene>
<dbReference type="RefSeq" id="WP_071457786.1">
    <property type="nucleotide sequence ID" value="NZ_CP017267.1"/>
</dbReference>
<keyword evidence="1" id="KW-0472">Membrane</keyword>
<evidence type="ECO:0000256" key="1">
    <source>
        <dbReference type="SAM" id="Phobius"/>
    </source>
</evidence>
<dbReference type="STRING" id="519472.BHY08_10525"/>
<evidence type="ECO:0000313" key="3">
    <source>
        <dbReference type="Proteomes" id="UP000191200"/>
    </source>
</evidence>
<name>A0A1J0A8B2_9ENTE</name>
<reference evidence="2 3" key="1">
    <citation type="submission" date="2016-09" db="EMBL/GenBank/DDBJ databases">
        <title>Vagococcus teuberi sp. nov., isolated from the Malian artisanal sour milk fene.</title>
        <authorList>
            <person name="Wullschleger S."/>
            <person name="Seifert C."/>
            <person name="Baumgartner S."/>
            <person name="Lacroix C."/>
            <person name="Bonfoh B."/>
            <person name="Stevens M.J."/>
            <person name="Meile L."/>
        </authorList>
    </citation>
    <scope>NUCLEOTIDE SEQUENCE [LARGE SCALE GENOMIC DNA]</scope>
    <source>
        <strain evidence="2 3">DSM 21459</strain>
    </source>
</reference>
<keyword evidence="1" id="KW-0812">Transmembrane</keyword>
<dbReference type="AlphaFoldDB" id="A0A1J0A8B2"/>
<dbReference type="EMBL" id="CP017267">
    <property type="protein sequence ID" value="APB32170.1"/>
    <property type="molecule type" value="Genomic_DNA"/>
</dbReference>
<dbReference type="KEGG" id="vte:BHY08_10525"/>
<keyword evidence="3" id="KW-1185">Reference proteome</keyword>
<accession>A0A1J0A8B2</accession>
<sequence length="202" mass="24034">MTSVSIIIGIIAILLSSFSIYLTNQVNKKITEKQTKQDKDISKLSAKQESFIFMTQKQYEKEYNLFWNLFDLLQKTIDKTKSVKGSLQLLHENTETSLEETYIKLIQEGIVKSSEYLNELDNKLDQYEPFIQEEFFRDFKCLIKELRGFQQRRYNYFYYEDVTPDAINSFIRDIESTLNTIDEKRVKIVGFLRAYFENIRTS</sequence>
<organism evidence="2 3">
    <name type="scientific">Vagococcus teuberi</name>
    <dbReference type="NCBI Taxonomy" id="519472"/>
    <lineage>
        <taxon>Bacteria</taxon>
        <taxon>Bacillati</taxon>
        <taxon>Bacillota</taxon>
        <taxon>Bacilli</taxon>
        <taxon>Lactobacillales</taxon>
        <taxon>Enterococcaceae</taxon>
        <taxon>Vagococcus</taxon>
    </lineage>
</organism>
<proteinExistence type="predicted"/>
<keyword evidence="1" id="KW-1133">Transmembrane helix</keyword>
<evidence type="ECO:0000313" key="2">
    <source>
        <dbReference type="EMBL" id="APB32170.1"/>
    </source>
</evidence>
<dbReference type="OrthoDB" id="2200274at2"/>
<dbReference type="Proteomes" id="UP000191200">
    <property type="component" value="Chromosome"/>
</dbReference>
<feature type="transmembrane region" description="Helical" evidence="1">
    <location>
        <begin position="6"/>
        <end position="23"/>
    </location>
</feature>